<dbReference type="PANTHER" id="PTHR11236:SF48">
    <property type="entry name" value="ISOCHORISMATE SYNTHASE MENF"/>
    <property type="match status" value="1"/>
</dbReference>
<dbReference type="AlphaFoldDB" id="K0AWY1"/>
<dbReference type="PATRIC" id="fig|1128398.3.peg.713"/>
<evidence type="ECO:0000259" key="16">
    <source>
        <dbReference type="Pfam" id="PF00425"/>
    </source>
</evidence>
<evidence type="ECO:0000256" key="4">
    <source>
        <dbReference type="ARBA" id="ARBA00011575"/>
    </source>
</evidence>
<keyword evidence="12 15" id="KW-0456">Lyase</keyword>
<dbReference type="HOGENOM" id="CLU_006493_9_3_9"/>
<comment type="function">
    <text evidence="13 15">Part of a heterotetrameric complex that catalyzes the two-step biosynthesis of anthranilate, an intermediate in the biosynthesis of L-tryptophan. In the first step, the glutamine-binding beta subunit (TrpG) of anthranilate synthase (AS) provides the glutamine amidotransferase activity which generates ammonia as a substrate that, along with chorismate, is used in the second step, catalyzed by the large alpha subunit of AS (TrpE) to produce anthranilate. In the absence of TrpG, TrpE can synthesize anthranilate directly from chorismate and high concentrations of ammonia.</text>
</comment>
<evidence type="ECO:0000256" key="13">
    <source>
        <dbReference type="ARBA" id="ARBA00025634"/>
    </source>
</evidence>
<evidence type="ECO:0000259" key="17">
    <source>
        <dbReference type="Pfam" id="PF04715"/>
    </source>
</evidence>
<evidence type="ECO:0000256" key="5">
    <source>
        <dbReference type="ARBA" id="ARBA00012266"/>
    </source>
</evidence>
<evidence type="ECO:0000256" key="10">
    <source>
        <dbReference type="ARBA" id="ARBA00022842"/>
    </source>
</evidence>
<evidence type="ECO:0000256" key="7">
    <source>
        <dbReference type="ARBA" id="ARBA00022605"/>
    </source>
</evidence>
<organism evidence="18 19">
    <name type="scientific">Gottschalkia acidurici (strain ATCC 7906 / DSM 604 / BCRC 14475 / CIP 104303 / KCTC 5404 / NCIMB 10678 / 9a)</name>
    <name type="common">Clostridium acidurici</name>
    <dbReference type="NCBI Taxonomy" id="1128398"/>
    <lineage>
        <taxon>Bacteria</taxon>
        <taxon>Bacillati</taxon>
        <taxon>Bacillota</taxon>
        <taxon>Tissierellia</taxon>
        <taxon>Tissierellales</taxon>
        <taxon>Gottschalkiaceae</taxon>
        <taxon>Gottschalkia</taxon>
    </lineage>
</organism>
<dbReference type="eggNOG" id="COG0147">
    <property type="taxonomic scope" value="Bacteria"/>
</dbReference>
<dbReference type="UniPathway" id="UPA00035">
    <property type="reaction ID" value="UER00040"/>
</dbReference>
<dbReference type="Pfam" id="PF04715">
    <property type="entry name" value="Anth_synt_I_N"/>
    <property type="match status" value="1"/>
</dbReference>
<dbReference type="KEGG" id="cad:Curi_c06710"/>
<dbReference type="InterPro" id="IPR006805">
    <property type="entry name" value="Anth_synth_I_N"/>
</dbReference>
<keyword evidence="9 15" id="KW-0822">Tryptophan biosynthesis</keyword>
<comment type="catalytic activity">
    <reaction evidence="14 15">
        <text>chorismate + L-glutamine = anthranilate + pyruvate + L-glutamate + H(+)</text>
        <dbReference type="Rhea" id="RHEA:21732"/>
        <dbReference type="ChEBI" id="CHEBI:15361"/>
        <dbReference type="ChEBI" id="CHEBI:15378"/>
        <dbReference type="ChEBI" id="CHEBI:16567"/>
        <dbReference type="ChEBI" id="CHEBI:29748"/>
        <dbReference type="ChEBI" id="CHEBI:29985"/>
        <dbReference type="ChEBI" id="CHEBI:58359"/>
        <dbReference type="EC" id="4.1.3.27"/>
    </reaction>
</comment>
<evidence type="ECO:0000256" key="2">
    <source>
        <dbReference type="ARBA" id="ARBA00004873"/>
    </source>
</evidence>
<keyword evidence="10 15" id="KW-0460">Magnesium</keyword>
<dbReference type="GO" id="GO:0004049">
    <property type="term" value="F:anthranilate synthase activity"/>
    <property type="evidence" value="ECO:0007669"/>
    <property type="project" value="UniProtKB-EC"/>
</dbReference>
<keyword evidence="11 15" id="KW-0057">Aromatic amino acid biosynthesis</keyword>
<feature type="domain" description="Anthranilate synthase component I N-terminal" evidence="17">
    <location>
        <begin position="33"/>
        <end position="168"/>
    </location>
</feature>
<evidence type="ECO:0000256" key="14">
    <source>
        <dbReference type="ARBA" id="ARBA00047683"/>
    </source>
</evidence>
<dbReference type="PRINTS" id="PR00095">
    <property type="entry name" value="ANTSNTHASEI"/>
</dbReference>
<evidence type="ECO:0000256" key="11">
    <source>
        <dbReference type="ARBA" id="ARBA00023141"/>
    </source>
</evidence>
<dbReference type="Pfam" id="PF00425">
    <property type="entry name" value="Chorismate_bind"/>
    <property type="match status" value="1"/>
</dbReference>
<dbReference type="InterPro" id="IPR015890">
    <property type="entry name" value="Chorismate_C"/>
</dbReference>
<accession>K0AWY1</accession>
<comment type="cofactor">
    <cofactor evidence="1 15">
        <name>Mg(2+)</name>
        <dbReference type="ChEBI" id="CHEBI:18420"/>
    </cofactor>
</comment>
<dbReference type="NCBIfam" id="TIGR00564">
    <property type="entry name" value="trpE_most"/>
    <property type="match status" value="1"/>
</dbReference>
<evidence type="ECO:0000256" key="6">
    <source>
        <dbReference type="ARBA" id="ARBA00020653"/>
    </source>
</evidence>
<evidence type="ECO:0000313" key="19">
    <source>
        <dbReference type="Proteomes" id="UP000006094"/>
    </source>
</evidence>
<dbReference type="InterPro" id="IPR005256">
    <property type="entry name" value="Anth_synth_I_PabB"/>
</dbReference>
<dbReference type="PANTHER" id="PTHR11236">
    <property type="entry name" value="AMINOBENZOATE/ANTHRANILATE SYNTHASE"/>
    <property type="match status" value="1"/>
</dbReference>
<dbReference type="GO" id="GO:0046872">
    <property type="term" value="F:metal ion binding"/>
    <property type="evidence" value="ECO:0007669"/>
    <property type="project" value="UniProtKB-KW"/>
</dbReference>
<dbReference type="InterPro" id="IPR005801">
    <property type="entry name" value="ADC_synthase"/>
</dbReference>
<protein>
    <recommendedName>
        <fullName evidence="6 15">Anthranilate synthase component 1</fullName>
        <ecNumber evidence="5 15">4.1.3.27</ecNumber>
    </recommendedName>
</protein>
<evidence type="ECO:0000256" key="9">
    <source>
        <dbReference type="ARBA" id="ARBA00022822"/>
    </source>
</evidence>
<dbReference type="Proteomes" id="UP000006094">
    <property type="component" value="Chromosome"/>
</dbReference>
<keyword evidence="19" id="KW-1185">Reference proteome</keyword>
<gene>
    <name evidence="15 18" type="primary">trpE</name>
    <name evidence="18" type="ordered locus">Curi_c06710</name>
</gene>
<dbReference type="SUPFAM" id="SSF56322">
    <property type="entry name" value="ADC synthase"/>
    <property type="match status" value="1"/>
</dbReference>
<evidence type="ECO:0000256" key="3">
    <source>
        <dbReference type="ARBA" id="ARBA00009562"/>
    </source>
</evidence>
<dbReference type="EMBL" id="CP003326">
    <property type="protein sequence ID" value="AFS77744.1"/>
    <property type="molecule type" value="Genomic_DNA"/>
</dbReference>
<dbReference type="STRING" id="1128398.Curi_c06710"/>
<evidence type="ECO:0000256" key="12">
    <source>
        <dbReference type="ARBA" id="ARBA00023239"/>
    </source>
</evidence>
<proteinExistence type="inferred from homology"/>
<dbReference type="Gene3D" id="3.60.120.10">
    <property type="entry name" value="Anthranilate synthase"/>
    <property type="match status" value="1"/>
</dbReference>
<dbReference type="EC" id="4.1.3.27" evidence="5 15"/>
<comment type="pathway">
    <text evidence="2 15">Amino-acid biosynthesis; L-tryptophan biosynthesis; L-tryptophan from chorismate: step 1/5.</text>
</comment>
<keyword evidence="8 15" id="KW-0479">Metal-binding</keyword>
<feature type="domain" description="Chorismate-utilising enzyme C-terminal" evidence="16">
    <location>
        <begin position="220"/>
        <end position="473"/>
    </location>
</feature>
<reference evidence="18 19" key="1">
    <citation type="journal article" date="2012" name="PLoS ONE">
        <title>The purine-utilizing bacterium Clostridium acidurici 9a: a genome-guided metabolic reconsideration.</title>
        <authorList>
            <person name="Hartwich K."/>
            <person name="Poehlein A."/>
            <person name="Daniel R."/>
        </authorList>
    </citation>
    <scope>NUCLEOTIDE SEQUENCE [LARGE SCALE GENOMIC DNA]</scope>
    <source>
        <strain evidence="19">ATCC 7906 / DSM 604 / BCRC 14475 / CIP 104303 / KCTC 5404 / NCIMB 10678 / 9a</strain>
    </source>
</reference>
<evidence type="ECO:0000256" key="1">
    <source>
        <dbReference type="ARBA" id="ARBA00001946"/>
    </source>
</evidence>
<sequence length="481" mass="54364">MGGIIMINLSRDQFEGLKASGKVFPVIVDYSGDQTTPINIFYNLDGKYKFLLESAGTGEKQGRYSFLGQDPITTIKSDKTNIIVSSSDGEKSNQGNILNFIKDYLKVDYEDCNSEIPFVGGLVGYIGYDVIRQIEDIDDNNSREINVPETYLLKYKIVICYDHLKRNISIIYNVYPEDSKNYEEILRGIEETYENITKLQEARKLEIVGKEKSFKSNFTKKEFCSAVDKVRDYIKSGEASQIVISQRFTIDSNSEPFDVYRRLRSLNPSPYLFYIDYEDFQVVGASPESLVSLSGDKVITNPIAGTRKRGKTREEDIALREELINDPKEKSEHDMLVELGKEDLATVSKEGSIEVERYMEIENYSHVMHLVATVSGKLKEGLDSVDAFKSCFPAGTVSGSPRRRSMEIIEELENVKREIYSGAVGYFSLNGDMDFCIGIRSIVFKDNKAYIQAGAGIVLDSKPENEYEETINKAKALIEVI</sequence>
<comment type="similarity">
    <text evidence="3 15">Belongs to the anthranilate synthase component I family.</text>
</comment>
<evidence type="ECO:0000256" key="15">
    <source>
        <dbReference type="RuleBase" id="RU364045"/>
    </source>
</evidence>
<comment type="subunit">
    <text evidence="4 15">Heterotetramer consisting of two non-identical subunits: a beta subunit (TrpG) and a large alpha subunit (TrpE).</text>
</comment>
<dbReference type="GO" id="GO:0000162">
    <property type="term" value="P:L-tryptophan biosynthetic process"/>
    <property type="evidence" value="ECO:0007669"/>
    <property type="project" value="UniProtKB-UniPathway"/>
</dbReference>
<evidence type="ECO:0000313" key="18">
    <source>
        <dbReference type="EMBL" id="AFS77744.1"/>
    </source>
</evidence>
<name>K0AWY1_GOTA9</name>
<dbReference type="InterPro" id="IPR019999">
    <property type="entry name" value="Anth_synth_I-like"/>
</dbReference>
<keyword evidence="7 15" id="KW-0028">Amino-acid biosynthesis</keyword>
<evidence type="ECO:0000256" key="8">
    <source>
        <dbReference type="ARBA" id="ARBA00022723"/>
    </source>
</evidence>